<accession>A0AA94HKB7</accession>
<dbReference type="Gene3D" id="1.25.40.10">
    <property type="entry name" value="Tetratricopeptide repeat domain"/>
    <property type="match status" value="1"/>
</dbReference>
<comment type="caution">
    <text evidence="2">The sequence shown here is derived from an EMBL/GenBank/DDBJ whole genome shotgun (WGS) entry which is preliminary data.</text>
</comment>
<dbReference type="RefSeq" id="WP_092915218.1">
    <property type="nucleotide sequence ID" value="NZ_FOZN01000001.1"/>
</dbReference>
<dbReference type="Pfam" id="PF12688">
    <property type="entry name" value="TPR_5"/>
    <property type="match status" value="1"/>
</dbReference>
<dbReference type="InterPro" id="IPR011990">
    <property type="entry name" value="TPR-like_helical_dom_sf"/>
</dbReference>
<name>A0AA94HKB7_9MICO</name>
<dbReference type="InterPro" id="IPR041656">
    <property type="entry name" value="TPR_5"/>
</dbReference>
<organism evidence="2 3">
    <name type="scientific">Agrococcus baldri</name>
    <dbReference type="NCBI Taxonomy" id="153730"/>
    <lineage>
        <taxon>Bacteria</taxon>
        <taxon>Bacillati</taxon>
        <taxon>Actinomycetota</taxon>
        <taxon>Actinomycetes</taxon>
        <taxon>Micrococcales</taxon>
        <taxon>Microbacteriaceae</taxon>
        <taxon>Agrococcus</taxon>
    </lineage>
</organism>
<reference evidence="2 3" key="1">
    <citation type="submission" date="2016-10" db="EMBL/GenBank/DDBJ databases">
        <authorList>
            <person name="Varghese N."/>
            <person name="Submissions S."/>
        </authorList>
    </citation>
    <scope>NUCLEOTIDE SEQUENCE [LARGE SCALE GENOMIC DNA]</scope>
    <source>
        <strain evidence="2 3">IAM 15147</strain>
    </source>
</reference>
<evidence type="ECO:0000313" key="3">
    <source>
        <dbReference type="Proteomes" id="UP000198506"/>
    </source>
</evidence>
<dbReference type="EMBL" id="FOZN01000001">
    <property type="protein sequence ID" value="SFR99238.1"/>
    <property type="molecule type" value="Genomic_DNA"/>
</dbReference>
<sequence>MSWERDLAALWDDESIDDLERVERMAVLAPTAPHPALGLFELASAHDGAGLEPQAAALYEEAAAAGLAEIDPDLDAHRQIQHASTLRNLGRLEEALAMLRDAPDHPEVGAARDAFLALTLHDAGRHDEALRVTIEALVPTLPMYRRALTDYAAMLTEERA</sequence>
<feature type="domain" description="Tetratrico peptide repeat group 5" evidence="1">
    <location>
        <begin position="39"/>
        <end position="155"/>
    </location>
</feature>
<proteinExistence type="predicted"/>
<dbReference type="SUPFAM" id="SSF48452">
    <property type="entry name" value="TPR-like"/>
    <property type="match status" value="1"/>
</dbReference>
<dbReference type="AlphaFoldDB" id="A0AA94HKB7"/>
<keyword evidence="3" id="KW-1185">Reference proteome</keyword>
<protein>
    <submittedName>
        <fullName evidence="2">Tetratrico peptide repeat-containing protein</fullName>
    </submittedName>
</protein>
<evidence type="ECO:0000259" key="1">
    <source>
        <dbReference type="Pfam" id="PF12688"/>
    </source>
</evidence>
<dbReference type="Proteomes" id="UP000198506">
    <property type="component" value="Unassembled WGS sequence"/>
</dbReference>
<gene>
    <name evidence="2" type="ORF">SAMN04487783_0327</name>
</gene>
<evidence type="ECO:0000313" key="2">
    <source>
        <dbReference type="EMBL" id="SFR99238.1"/>
    </source>
</evidence>